<evidence type="ECO:0000256" key="6">
    <source>
        <dbReference type="HAMAP-Rule" id="MF_01114"/>
    </source>
</evidence>
<feature type="domain" description="RecX second three-helical" evidence="7">
    <location>
        <begin position="163"/>
        <end position="202"/>
    </location>
</feature>
<evidence type="ECO:0000313" key="8">
    <source>
        <dbReference type="EMBL" id="MBG9986108.1"/>
    </source>
</evidence>
<comment type="similarity">
    <text evidence="3 6">Belongs to the RecX family.</text>
</comment>
<proteinExistence type="inferred from homology"/>
<dbReference type="RefSeq" id="WP_197115025.1">
    <property type="nucleotide sequence ID" value="NZ_JACBXQ010000002.1"/>
</dbReference>
<dbReference type="PANTHER" id="PTHR33602:SF1">
    <property type="entry name" value="REGULATORY PROTEIN RECX FAMILY PROTEIN"/>
    <property type="match status" value="1"/>
</dbReference>
<gene>
    <name evidence="6" type="primary">recX</name>
    <name evidence="8" type="ORF">HZY91_04275</name>
</gene>
<protein>
    <recommendedName>
        <fullName evidence="4 6">Regulatory protein RecX</fullName>
    </recommendedName>
</protein>
<comment type="function">
    <text evidence="1 6">Modulates RecA activity.</text>
</comment>
<dbReference type="Pfam" id="PF02631">
    <property type="entry name" value="RecX_HTH2"/>
    <property type="match status" value="1"/>
</dbReference>
<dbReference type="EMBL" id="JACBXQ010000002">
    <property type="protein sequence ID" value="MBG9986108.1"/>
    <property type="molecule type" value="Genomic_DNA"/>
</dbReference>
<comment type="subcellular location">
    <subcellularLocation>
        <location evidence="2 6">Cytoplasm</location>
    </subcellularLocation>
</comment>
<dbReference type="InterPro" id="IPR053924">
    <property type="entry name" value="RecX_HTH_2nd"/>
</dbReference>
<comment type="caution">
    <text evidence="8">The sequence shown here is derived from an EMBL/GenBank/DDBJ whole genome shotgun (WGS) entry which is preliminary data.</text>
</comment>
<evidence type="ECO:0000256" key="2">
    <source>
        <dbReference type="ARBA" id="ARBA00004496"/>
    </source>
</evidence>
<evidence type="ECO:0000256" key="4">
    <source>
        <dbReference type="ARBA" id="ARBA00018111"/>
    </source>
</evidence>
<dbReference type="HAMAP" id="MF_01114">
    <property type="entry name" value="RecX"/>
    <property type="match status" value="1"/>
</dbReference>
<evidence type="ECO:0000259" key="7">
    <source>
        <dbReference type="Pfam" id="PF02631"/>
    </source>
</evidence>
<evidence type="ECO:0000256" key="1">
    <source>
        <dbReference type="ARBA" id="ARBA00003529"/>
    </source>
</evidence>
<dbReference type="Proteomes" id="UP000721415">
    <property type="component" value="Unassembled WGS sequence"/>
</dbReference>
<reference evidence="8 9" key="1">
    <citation type="submission" date="2020-07" db="EMBL/GenBank/DDBJ databases">
        <title>Facklamia lactis sp. nov., isolated from raw milk.</title>
        <authorList>
            <person name="Doll E.V."/>
            <person name="Huptas C."/>
            <person name="Staib L."/>
            <person name="Wenning M."/>
            <person name="Scherer S."/>
        </authorList>
    </citation>
    <scope>NUCLEOTIDE SEQUENCE [LARGE SCALE GENOMIC DNA]</scope>
    <source>
        <strain evidence="8 9">DSM 111018</strain>
    </source>
</reference>
<sequence>MQISKIERQKKNPQRYSVFLNNQFAFGVDEQVLINFNLRKGQELNQNDIYNIQKSEYEQSVYHKALNYLSHGLKSELEVRQYIKQQLEKEEISWFNLSTLQDTEPKAMKSRTTNSLVNKMNTEHNVQLVEAQDFPQVQDEKTFNAESLVDSVLERLISLNLVNDKIFGEAFTRTQATINYKGPTNIKFELLKKGLNEFLIEDILQIYTEEMMIKNIETLSQKFIQRKAKLPFKMQKIKLQSYLIQKGYPKEFVQTFLNDYQIEQDESHEKDLLKVEAEKLLARKARKYQGFDLKYKLSQDLQRKGFDYQEIQYWLEDHIEEIK</sequence>
<accession>A0ABS0LPV8</accession>
<dbReference type="InterPro" id="IPR036388">
    <property type="entry name" value="WH-like_DNA-bd_sf"/>
</dbReference>
<evidence type="ECO:0000256" key="5">
    <source>
        <dbReference type="ARBA" id="ARBA00022490"/>
    </source>
</evidence>
<evidence type="ECO:0000256" key="3">
    <source>
        <dbReference type="ARBA" id="ARBA00009695"/>
    </source>
</evidence>
<dbReference type="Gene3D" id="1.10.10.10">
    <property type="entry name" value="Winged helix-like DNA-binding domain superfamily/Winged helix DNA-binding domain"/>
    <property type="match status" value="4"/>
</dbReference>
<organism evidence="8 9">
    <name type="scientific">Facklamia lactis</name>
    <dbReference type="NCBI Taxonomy" id="2749967"/>
    <lineage>
        <taxon>Bacteria</taxon>
        <taxon>Bacillati</taxon>
        <taxon>Bacillota</taxon>
        <taxon>Bacilli</taxon>
        <taxon>Lactobacillales</taxon>
        <taxon>Aerococcaceae</taxon>
        <taxon>Facklamia</taxon>
    </lineage>
</organism>
<evidence type="ECO:0000313" key="9">
    <source>
        <dbReference type="Proteomes" id="UP000721415"/>
    </source>
</evidence>
<dbReference type="InterPro" id="IPR003783">
    <property type="entry name" value="Regulatory_RecX"/>
</dbReference>
<keyword evidence="5 6" id="KW-0963">Cytoplasm</keyword>
<dbReference type="PANTHER" id="PTHR33602">
    <property type="entry name" value="REGULATORY PROTEIN RECX FAMILY PROTEIN"/>
    <property type="match status" value="1"/>
</dbReference>
<name>A0ABS0LPV8_9LACT</name>
<keyword evidence="9" id="KW-1185">Reference proteome</keyword>